<feature type="transmembrane region" description="Helical" evidence="7">
    <location>
        <begin position="276"/>
        <end position="302"/>
    </location>
</feature>
<evidence type="ECO:0000259" key="9">
    <source>
        <dbReference type="Pfam" id="PF12704"/>
    </source>
</evidence>
<dbReference type="Pfam" id="PF12704">
    <property type="entry name" value="MacB_PCD"/>
    <property type="match status" value="1"/>
</dbReference>
<dbReference type="OrthoDB" id="1522724at2"/>
<protein>
    <submittedName>
        <fullName evidence="10">Membrane protein</fullName>
    </submittedName>
</protein>
<feature type="domain" description="ABC3 transporter permease C-terminal" evidence="8">
    <location>
        <begin position="281"/>
        <end position="403"/>
    </location>
</feature>
<evidence type="ECO:0000256" key="1">
    <source>
        <dbReference type="ARBA" id="ARBA00004651"/>
    </source>
</evidence>
<comment type="similarity">
    <text evidence="2">Belongs to the ABC-4 integral membrane protein family. LolC/E subfamily.</text>
</comment>
<feature type="domain" description="MacB-like periplasmic core" evidence="9">
    <location>
        <begin position="27"/>
        <end position="249"/>
    </location>
</feature>
<keyword evidence="4 7" id="KW-0812">Transmembrane</keyword>
<evidence type="ECO:0000256" key="2">
    <source>
        <dbReference type="ARBA" id="ARBA00005236"/>
    </source>
</evidence>
<organism evidence="10 11">
    <name type="scientific">Adhaeribacter aerolatus</name>
    <dbReference type="NCBI Taxonomy" id="670289"/>
    <lineage>
        <taxon>Bacteria</taxon>
        <taxon>Pseudomonadati</taxon>
        <taxon>Bacteroidota</taxon>
        <taxon>Cytophagia</taxon>
        <taxon>Cytophagales</taxon>
        <taxon>Hymenobacteraceae</taxon>
        <taxon>Adhaeribacter</taxon>
    </lineage>
</organism>
<evidence type="ECO:0000256" key="3">
    <source>
        <dbReference type="ARBA" id="ARBA00022475"/>
    </source>
</evidence>
<evidence type="ECO:0000256" key="6">
    <source>
        <dbReference type="ARBA" id="ARBA00023136"/>
    </source>
</evidence>
<feature type="transmembrane region" description="Helical" evidence="7">
    <location>
        <begin position="323"/>
        <end position="347"/>
    </location>
</feature>
<feature type="transmembrane region" description="Helical" evidence="7">
    <location>
        <begin position="20"/>
        <end position="46"/>
    </location>
</feature>
<dbReference type="Pfam" id="PF02687">
    <property type="entry name" value="FtsX"/>
    <property type="match status" value="1"/>
</dbReference>
<keyword evidence="11" id="KW-1185">Reference proteome</keyword>
<evidence type="ECO:0000256" key="5">
    <source>
        <dbReference type="ARBA" id="ARBA00022989"/>
    </source>
</evidence>
<dbReference type="Proteomes" id="UP000321532">
    <property type="component" value="Unassembled WGS sequence"/>
</dbReference>
<dbReference type="InterPro" id="IPR051447">
    <property type="entry name" value="Lipoprotein-release_system"/>
</dbReference>
<keyword evidence="5 7" id="KW-1133">Transmembrane helix</keyword>
<dbReference type="GO" id="GO:0098797">
    <property type="term" value="C:plasma membrane protein complex"/>
    <property type="evidence" value="ECO:0007669"/>
    <property type="project" value="TreeGrafter"/>
</dbReference>
<evidence type="ECO:0000313" key="10">
    <source>
        <dbReference type="EMBL" id="GEO05989.1"/>
    </source>
</evidence>
<dbReference type="InterPro" id="IPR003838">
    <property type="entry name" value="ABC3_permease_C"/>
</dbReference>
<name>A0A512B221_9BACT</name>
<comment type="subcellular location">
    <subcellularLocation>
        <location evidence="1">Cell membrane</location>
        <topology evidence="1">Multi-pass membrane protein</topology>
    </subcellularLocation>
</comment>
<gene>
    <name evidence="10" type="ORF">AAE02nite_36530</name>
</gene>
<dbReference type="GO" id="GO:0044874">
    <property type="term" value="P:lipoprotein localization to outer membrane"/>
    <property type="evidence" value="ECO:0007669"/>
    <property type="project" value="TreeGrafter"/>
</dbReference>
<evidence type="ECO:0000313" key="11">
    <source>
        <dbReference type="Proteomes" id="UP000321532"/>
    </source>
</evidence>
<proteinExistence type="inferred from homology"/>
<accession>A0A512B221</accession>
<keyword evidence="6 7" id="KW-0472">Membrane</keyword>
<dbReference type="AlphaFoldDB" id="A0A512B221"/>
<reference evidence="10 11" key="1">
    <citation type="submission" date="2019-07" db="EMBL/GenBank/DDBJ databases">
        <title>Whole genome shotgun sequence of Adhaeribacter aerolatus NBRC 106133.</title>
        <authorList>
            <person name="Hosoyama A."/>
            <person name="Uohara A."/>
            <person name="Ohji S."/>
            <person name="Ichikawa N."/>
        </authorList>
    </citation>
    <scope>NUCLEOTIDE SEQUENCE [LARGE SCALE GENOMIC DNA]</scope>
    <source>
        <strain evidence="10 11">NBRC 106133</strain>
    </source>
</reference>
<dbReference type="PANTHER" id="PTHR30489">
    <property type="entry name" value="LIPOPROTEIN-RELEASING SYSTEM TRANSMEMBRANE PROTEIN LOLE"/>
    <property type="match status" value="1"/>
</dbReference>
<keyword evidence="3" id="KW-1003">Cell membrane</keyword>
<evidence type="ECO:0000259" key="8">
    <source>
        <dbReference type="Pfam" id="PF02687"/>
    </source>
</evidence>
<dbReference type="PANTHER" id="PTHR30489:SF0">
    <property type="entry name" value="LIPOPROTEIN-RELEASING SYSTEM TRANSMEMBRANE PROTEIN LOLE"/>
    <property type="match status" value="1"/>
</dbReference>
<dbReference type="RefSeq" id="WP_146901135.1">
    <property type="nucleotide sequence ID" value="NZ_BJYS01000029.1"/>
</dbReference>
<sequence length="409" mass="45699">MNVPFLIARRYFRSKKKRNIISIISNISMIGVAVGSAALIIVLSVFNGLEDLIRSIYGSFDPDLRVTAVKGKSFETNAAFLERLQKTPGVEFLTEVIEDNALLRYENRQKVIKLKGVTNNFFGQNKIDSSVIEGDYRLRRNGYNYALIGRGVQYELSIRVQNAIIPMHLLYPKNKKKVSLSLDPEDAFNEKSIMVGGVFVIEKQYDDNYVFVPLAFAQELMDYGNRRTSLEIKVKPDQSVKRVQQQLKEILGPDFKVLNSDEQHVSLLRAVKVEKMFVFLTFAFILLIASINIFFSLSMLVIDKKKDIAILTAMGASPKIIRNIFLAEGSIVAVIGAITGLLIGFGVCWVQQTYGIISMGMATALVDAYPVKMQLIDFLLTGLTIIIITLLVSIRPAIKAAAVDPKTTL</sequence>
<feature type="transmembrane region" description="Helical" evidence="7">
    <location>
        <begin position="378"/>
        <end position="398"/>
    </location>
</feature>
<evidence type="ECO:0000256" key="4">
    <source>
        <dbReference type="ARBA" id="ARBA00022692"/>
    </source>
</evidence>
<dbReference type="InterPro" id="IPR025857">
    <property type="entry name" value="MacB_PCD"/>
</dbReference>
<comment type="caution">
    <text evidence="10">The sequence shown here is derived from an EMBL/GenBank/DDBJ whole genome shotgun (WGS) entry which is preliminary data.</text>
</comment>
<dbReference type="EMBL" id="BJYS01000029">
    <property type="protein sequence ID" value="GEO05989.1"/>
    <property type="molecule type" value="Genomic_DNA"/>
</dbReference>
<evidence type="ECO:0000256" key="7">
    <source>
        <dbReference type="SAM" id="Phobius"/>
    </source>
</evidence>